<dbReference type="PANTHER" id="PTHR21262">
    <property type="entry name" value="GUANOSINE-3',5'-BIS DIPHOSPHATE 3'-PYROPHOSPHOHYDROLASE"/>
    <property type="match status" value="1"/>
</dbReference>
<protein>
    <recommendedName>
        <fullName evidence="2">TGS domain-containing protein</fullName>
    </recommendedName>
</protein>
<dbReference type="InterPro" id="IPR004811">
    <property type="entry name" value="RelA/Spo_fam"/>
</dbReference>
<dbReference type="Gene3D" id="1.10.3210.10">
    <property type="entry name" value="Hypothetical protein af1432"/>
    <property type="match status" value="1"/>
</dbReference>
<evidence type="ECO:0000256" key="1">
    <source>
        <dbReference type="RuleBase" id="RU003847"/>
    </source>
</evidence>
<dbReference type="SMART" id="SM00471">
    <property type="entry name" value="HDc"/>
    <property type="match status" value="1"/>
</dbReference>
<dbReference type="InterPro" id="IPR012675">
    <property type="entry name" value="Beta-grasp_dom_sf"/>
</dbReference>
<dbReference type="Pfam" id="PF02824">
    <property type="entry name" value="TGS"/>
    <property type="match status" value="1"/>
</dbReference>
<dbReference type="SMART" id="SM00954">
    <property type="entry name" value="RelA_SpoT"/>
    <property type="match status" value="1"/>
</dbReference>
<evidence type="ECO:0000313" key="4">
    <source>
        <dbReference type="Proteomes" id="UP000231162"/>
    </source>
</evidence>
<dbReference type="EMBL" id="PEZX01000033">
    <property type="protein sequence ID" value="PIS06811.1"/>
    <property type="molecule type" value="Genomic_DNA"/>
</dbReference>
<dbReference type="FunFam" id="1.10.3210.10:FF:000001">
    <property type="entry name" value="GTP pyrophosphokinase RelA"/>
    <property type="match status" value="1"/>
</dbReference>
<dbReference type="Proteomes" id="UP000231162">
    <property type="component" value="Unassembled WGS sequence"/>
</dbReference>
<dbReference type="Gene3D" id="3.10.20.30">
    <property type="match status" value="1"/>
</dbReference>
<dbReference type="AlphaFoldDB" id="A0A2M6R9Y1"/>
<dbReference type="InterPro" id="IPR043519">
    <property type="entry name" value="NT_sf"/>
</dbReference>
<dbReference type="Pfam" id="PF13328">
    <property type="entry name" value="HD_4"/>
    <property type="match status" value="1"/>
</dbReference>
<organism evidence="3 4">
    <name type="scientific">Candidatus Berkelbacteria bacterium CG10_big_fil_rev_8_21_14_0_10_43_14</name>
    <dbReference type="NCBI Taxonomy" id="1974515"/>
    <lineage>
        <taxon>Bacteria</taxon>
        <taxon>Candidatus Berkelbacteria</taxon>
    </lineage>
</organism>
<dbReference type="Pfam" id="PF04607">
    <property type="entry name" value="RelA_SpoT"/>
    <property type="match status" value="1"/>
</dbReference>
<name>A0A2M6R9Y1_9BACT</name>
<dbReference type="InterPro" id="IPR012676">
    <property type="entry name" value="TGS-like"/>
</dbReference>
<dbReference type="InterPro" id="IPR033655">
    <property type="entry name" value="TGS_RelA/SpoT"/>
</dbReference>
<comment type="function">
    <text evidence="1">In eubacteria ppGpp (guanosine 3'-diphosphate 5'-diphosphate) is a mediator of the stringent response that coordinates a variety of cellular activities in response to changes in nutritional abundance.</text>
</comment>
<dbReference type="SUPFAM" id="SSF81301">
    <property type="entry name" value="Nucleotidyltransferase"/>
    <property type="match status" value="1"/>
</dbReference>
<proteinExistence type="inferred from homology"/>
<feature type="domain" description="TGS" evidence="2">
    <location>
        <begin position="413"/>
        <end position="474"/>
    </location>
</feature>
<dbReference type="SUPFAM" id="SSF81271">
    <property type="entry name" value="TGS-like"/>
    <property type="match status" value="1"/>
</dbReference>
<dbReference type="PROSITE" id="PS51880">
    <property type="entry name" value="TGS"/>
    <property type="match status" value="1"/>
</dbReference>
<dbReference type="Gene3D" id="3.30.460.10">
    <property type="entry name" value="Beta Polymerase, domain 2"/>
    <property type="match status" value="1"/>
</dbReference>
<reference evidence="4" key="1">
    <citation type="submission" date="2017-09" db="EMBL/GenBank/DDBJ databases">
        <title>Depth-based differentiation of microbial function through sediment-hosted aquifers and enrichment of novel symbionts in the deep terrestrial subsurface.</title>
        <authorList>
            <person name="Probst A.J."/>
            <person name="Ladd B."/>
            <person name="Jarett J.K."/>
            <person name="Geller-Mcgrath D.E."/>
            <person name="Sieber C.M.K."/>
            <person name="Emerson J.B."/>
            <person name="Anantharaman K."/>
            <person name="Thomas B.C."/>
            <person name="Malmstrom R."/>
            <person name="Stieglmeier M."/>
            <person name="Klingl A."/>
            <person name="Woyke T."/>
            <person name="Ryan C.M."/>
            <person name="Banfield J.F."/>
        </authorList>
    </citation>
    <scope>NUCLEOTIDE SEQUENCE [LARGE SCALE GENOMIC DNA]</scope>
</reference>
<comment type="similarity">
    <text evidence="1">Belongs to the relA/spoT family.</text>
</comment>
<evidence type="ECO:0000259" key="2">
    <source>
        <dbReference type="PROSITE" id="PS51880"/>
    </source>
</evidence>
<comment type="caution">
    <text evidence="3">The sequence shown here is derived from an EMBL/GenBank/DDBJ whole genome shotgun (WGS) entry which is preliminary data.</text>
</comment>
<dbReference type="NCBIfam" id="TIGR00691">
    <property type="entry name" value="spoT_relA"/>
    <property type="match status" value="1"/>
</dbReference>
<dbReference type="CDD" id="cd01668">
    <property type="entry name" value="TGS_RSH"/>
    <property type="match status" value="1"/>
</dbReference>
<dbReference type="CDD" id="cd05399">
    <property type="entry name" value="NT_Rel-Spo_like"/>
    <property type="match status" value="1"/>
</dbReference>
<dbReference type="InterPro" id="IPR003607">
    <property type="entry name" value="HD/PDEase_dom"/>
</dbReference>
<accession>A0A2M6R9Y1</accession>
<dbReference type="FunFam" id="3.10.20.30:FF:000002">
    <property type="entry name" value="GTP pyrophosphokinase (RelA/SpoT)"/>
    <property type="match status" value="1"/>
</dbReference>
<sequence>MYELGVLDKECRQLCDGIYSKKDTDAISRALAFAYNAHQGQQRKSGEPYIIHPFGVAVLLISLRFDAPTVQAGLLHDVPEDTTITLQEISRSFGKQVAQLVDGITKLARVRFKKAWFWFGPPRAQELPAFERQAETLRKMILAMSKDIRVVFIKLADRLNNMRTLDAISQDKQIRISQETLEIYAPIADRLGIGQWKGELEDLAFPYIYPKEAQLVQSLVGKELRRRQQDAQKARKLLYKFLTKEHIPTLDIHSRIKHRYSFWKKYEKYGRDMSKICDLVALRVIVPTEKDCYTTMGAIHTHWKPLPGRIKDYIAHPKPNGYQSLHTSVSGPSGHVFEIQMRTQEMHLESEVGVALHWHYAEEKNKGRRFSLKNPARIPKSKLEWIRELAAWQKNITDAKHYQNDITYKFFKNRIFVFTPQGDVRELPENASPIDFAYAIHTEVGNHCVGAKVNGKMMRLDTKLSSGDVVEIRTQKNASGPKQDWLTLVQSSAARQRIRSILNKRKRMQ</sequence>
<dbReference type="PANTHER" id="PTHR21262:SF31">
    <property type="entry name" value="GTP PYROPHOSPHOKINASE"/>
    <property type="match status" value="1"/>
</dbReference>
<dbReference type="GO" id="GO:0005886">
    <property type="term" value="C:plasma membrane"/>
    <property type="evidence" value="ECO:0007669"/>
    <property type="project" value="TreeGrafter"/>
</dbReference>
<dbReference type="InterPro" id="IPR007685">
    <property type="entry name" value="RelA_SpoT"/>
</dbReference>
<evidence type="ECO:0000313" key="3">
    <source>
        <dbReference type="EMBL" id="PIS06811.1"/>
    </source>
</evidence>
<dbReference type="SUPFAM" id="SSF109604">
    <property type="entry name" value="HD-domain/PDEase-like"/>
    <property type="match status" value="1"/>
</dbReference>
<dbReference type="InterPro" id="IPR004095">
    <property type="entry name" value="TGS"/>
</dbReference>
<dbReference type="GO" id="GO:0015969">
    <property type="term" value="P:guanosine tetraphosphate metabolic process"/>
    <property type="evidence" value="ECO:0007669"/>
    <property type="project" value="InterPro"/>
</dbReference>
<gene>
    <name evidence="3" type="ORF">COT79_02585</name>
</gene>